<dbReference type="PROSITE" id="PS00995">
    <property type="entry name" value="TCP1_3"/>
    <property type="match status" value="1"/>
</dbReference>
<dbReference type="InterPro" id="IPR027417">
    <property type="entry name" value="P-loop_NTPase"/>
</dbReference>
<comment type="similarity">
    <text evidence="2 8">Belongs to the TCP-1 chaperonin family.</text>
</comment>
<dbReference type="GO" id="GO:0140662">
    <property type="term" value="F:ATP-dependent protein folding chaperone"/>
    <property type="evidence" value="ECO:0007669"/>
    <property type="project" value="InterPro"/>
</dbReference>
<dbReference type="InterPro" id="IPR027413">
    <property type="entry name" value="GROEL-like_equatorial_sf"/>
</dbReference>
<evidence type="ECO:0000256" key="5">
    <source>
        <dbReference type="ARBA" id="ARBA00022741"/>
    </source>
</evidence>
<dbReference type="Gene3D" id="3.40.50.300">
    <property type="entry name" value="P-loop containing nucleotide triphosphate hydrolases"/>
    <property type="match status" value="1"/>
</dbReference>
<dbReference type="GO" id="GO:0016887">
    <property type="term" value="F:ATP hydrolysis activity"/>
    <property type="evidence" value="ECO:0007669"/>
    <property type="project" value="InterPro"/>
</dbReference>
<dbReference type="Gene3D" id="3.30.260.10">
    <property type="entry name" value="TCP-1-like chaperonin intermediate domain"/>
    <property type="match status" value="1"/>
</dbReference>
<dbReference type="InterPro" id="IPR002423">
    <property type="entry name" value="Cpn60/GroEL/TCP-1"/>
</dbReference>
<dbReference type="PRINTS" id="PR00304">
    <property type="entry name" value="TCOMPLEXTCP1"/>
</dbReference>
<protein>
    <recommendedName>
        <fullName evidence="3 9">T-complex protein 1 subunit delta</fullName>
    </recommendedName>
</protein>
<dbReference type="SUPFAM" id="SSF52029">
    <property type="entry name" value="GroEL apical domain-like"/>
    <property type="match status" value="1"/>
</dbReference>
<dbReference type="Gene3D" id="1.10.560.10">
    <property type="entry name" value="GroEL-like equatorial domain"/>
    <property type="match status" value="1"/>
</dbReference>
<evidence type="ECO:0000256" key="8">
    <source>
        <dbReference type="RuleBase" id="RU004187"/>
    </source>
</evidence>
<keyword evidence="10" id="KW-0175">Coiled coil</keyword>
<dbReference type="AlphaFoldDB" id="A0A6P6XY33"/>
<evidence type="ECO:0000259" key="11">
    <source>
        <dbReference type="Pfam" id="PF13476"/>
    </source>
</evidence>
<feature type="coiled-coil region" evidence="10">
    <location>
        <begin position="187"/>
        <end position="259"/>
    </location>
</feature>
<feature type="coiled-coil region" evidence="10">
    <location>
        <begin position="405"/>
        <end position="450"/>
    </location>
</feature>
<dbReference type="NCBIfam" id="TIGR02342">
    <property type="entry name" value="chap_CCT_delta"/>
    <property type="match status" value="1"/>
</dbReference>
<dbReference type="PROSITE" id="PS00750">
    <property type="entry name" value="TCP1_1"/>
    <property type="match status" value="1"/>
</dbReference>
<dbReference type="Proteomes" id="UP000515146">
    <property type="component" value="Unplaced"/>
</dbReference>
<dbReference type="RefSeq" id="XP_027197975.1">
    <property type="nucleotide sequence ID" value="XM_027342174.1"/>
</dbReference>
<dbReference type="KEGG" id="dpte:113792259"/>
<keyword evidence="5 8" id="KW-0547">Nucleotide-binding</keyword>
<dbReference type="InParanoid" id="A0A6P6XY33"/>
<dbReference type="PROSITE" id="PS00751">
    <property type="entry name" value="TCP1_2"/>
    <property type="match status" value="1"/>
</dbReference>
<dbReference type="GO" id="GO:0006302">
    <property type="term" value="P:double-strand break repair"/>
    <property type="evidence" value="ECO:0007669"/>
    <property type="project" value="InterPro"/>
</dbReference>
<dbReference type="GO" id="GO:0005737">
    <property type="term" value="C:cytoplasm"/>
    <property type="evidence" value="ECO:0007669"/>
    <property type="project" value="UniProtKB-SubCell"/>
</dbReference>
<dbReference type="NCBIfam" id="NF041083">
    <property type="entry name" value="thermosome_beta"/>
    <property type="match status" value="1"/>
</dbReference>
<keyword evidence="12" id="KW-1185">Reference proteome</keyword>
<comment type="subcellular location">
    <subcellularLocation>
        <location evidence="1">Cytoplasm</location>
    </subcellularLocation>
</comment>
<gene>
    <name evidence="13" type="primary">LOC113792259</name>
</gene>
<dbReference type="InterPro" id="IPR002194">
    <property type="entry name" value="Chaperonin_TCP-1_CS"/>
</dbReference>
<dbReference type="SUPFAM" id="SSF54849">
    <property type="entry name" value="GroEL-intermediate domain like"/>
    <property type="match status" value="1"/>
</dbReference>
<dbReference type="Pfam" id="PF13476">
    <property type="entry name" value="AAA_23"/>
    <property type="match status" value="1"/>
</dbReference>
<sequence length="1030" mass="116934">MTHLQRLSIQGIRSFDPNEPQEIRFFPLTIIIGPNGAGKTSIIESLKYVTTGMMPPNSNSGKTFIHDVQFMDKSIVRGQIRLLFTDVEKKSTIITRSMQATLKYLKDKPQITFRQMNAVIKRGNRSIDQKLADINAELLELIGVSKAVLNNVIFCHQEDIHWPLSEGKILKEKFDDIFGSAAYTKALESIKKLRDEEMIQLRLLEKDVVFTQHIRKEVDSKRKQIVEEKSKIEVEKEKIRNLESKINQLDSRINDLIDNEQYAEMMSKKISELIGSIDEKRKNIDEIGKNCNQPELIELNRQQIDERLVNFDKNFNESKSKKSSLDLRLIECNEQYDEIAKEKSKFSYHQAQIDFYRNQLAKYFDNEINDIVNGQWSSILIRENYKQINRNDWKSIKDEFFDNFIEYLRKLIENSENLIENSQHEYSKKDSELQQQFDTIKNEKDKIEMEIEFRKSEQQDLQTKIDTIQNEMKNLPGNFLTKLDAEISNLEMELNKINQKQNEIDSKSEIDRLEERKKSLRSECDSLKEHIVAAKAVSDAIRTSLGPKGMDKMIESSNGDVTITNDGATILKQMRVLHPAAKMLVELSKAQDIEAGDGTTSVVVLAGSLLDAADKLLKRGIHPSAISDSFQRAATKSVEIMEGMSIPVNLDDRDTLIKAATTSLNSKVVSQHSSLLAPISVDAVLKVQENNNVDLKDIKIIRKLGGTLDDTQMFDGLVLPQKFANDFGMKKIEKARIGLIQFCVSPPKTDMDNQVVISDYTQMDRILKEERLYILNIVKQIKKTGCNVLLIQKSILRDALNEMAIHFFNKAKIAVIRDVEREDIEFVCKSLGCRPVASLDHFVPEALASVDLVEEVSDAKFIRFSGISSPNANRTVNIVIRGSNKLVLEEAERSLHDALCVIRCLVIRPALISGGGSLEIELSRKLTEFSRTLVGLDGICFRSFAEALEIIPYTLAENAGLNPIVTVTELRNRHANDEKYTGINVRLGSVSDMLAENVVQPLQVSIAAITLASETVRSLLKIDDIVHTVR</sequence>
<dbReference type="GO" id="GO:0051082">
    <property type="term" value="F:unfolded protein binding"/>
    <property type="evidence" value="ECO:0007669"/>
    <property type="project" value="InterPro"/>
</dbReference>
<dbReference type="InterPro" id="IPR038729">
    <property type="entry name" value="Rad50/SbcC_AAA"/>
</dbReference>
<dbReference type="InterPro" id="IPR054827">
    <property type="entry name" value="thermosome_alpha"/>
</dbReference>
<dbReference type="SUPFAM" id="SSF48592">
    <property type="entry name" value="GroEL equatorial domain-like"/>
    <property type="match status" value="1"/>
</dbReference>
<reference evidence="13" key="1">
    <citation type="submission" date="2025-08" db="UniProtKB">
        <authorList>
            <consortium name="RefSeq"/>
        </authorList>
    </citation>
    <scope>IDENTIFICATION</scope>
    <source>
        <strain evidence="13">Airmid</strain>
    </source>
</reference>
<evidence type="ECO:0000313" key="12">
    <source>
        <dbReference type="Proteomes" id="UP000515146"/>
    </source>
</evidence>
<dbReference type="InterPro" id="IPR027410">
    <property type="entry name" value="TCP-1-like_intermed_sf"/>
</dbReference>
<keyword evidence="7 8" id="KW-0143">Chaperone</keyword>
<evidence type="ECO:0000256" key="3">
    <source>
        <dbReference type="ARBA" id="ARBA00016107"/>
    </source>
</evidence>
<evidence type="ECO:0000313" key="13">
    <source>
        <dbReference type="RefSeq" id="XP_027197975.1"/>
    </source>
</evidence>
<name>A0A6P6XY33_DERPT</name>
<dbReference type="Gene3D" id="3.50.7.10">
    <property type="entry name" value="GroEL"/>
    <property type="match status" value="1"/>
</dbReference>
<keyword evidence="4" id="KW-0963">Cytoplasm</keyword>
<dbReference type="NCBIfam" id="NF041082">
    <property type="entry name" value="thermosome_alpha"/>
    <property type="match status" value="1"/>
</dbReference>
<organism evidence="12 13">
    <name type="scientific">Dermatophagoides pteronyssinus</name>
    <name type="common">European house dust mite</name>
    <dbReference type="NCBI Taxonomy" id="6956"/>
    <lineage>
        <taxon>Eukaryota</taxon>
        <taxon>Metazoa</taxon>
        <taxon>Ecdysozoa</taxon>
        <taxon>Arthropoda</taxon>
        <taxon>Chelicerata</taxon>
        <taxon>Arachnida</taxon>
        <taxon>Acari</taxon>
        <taxon>Acariformes</taxon>
        <taxon>Sarcoptiformes</taxon>
        <taxon>Astigmata</taxon>
        <taxon>Psoroptidia</taxon>
        <taxon>Analgoidea</taxon>
        <taxon>Pyroglyphidae</taxon>
        <taxon>Dermatophagoidinae</taxon>
        <taxon>Dermatophagoides</taxon>
    </lineage>
</organism>
<dbReference type="InterPro" id="IPR027409">
    <property type="entry name" value="GroEL-like_apical_dom_sf"/>
</dbReference>
<evidence type="ECO:0000256" key="6">
    <source>
        <dbReference type="ARBA" id="ARBA00022840"/>
    </source>
</evidence>
<dbReference type="InterPro" id="IPR053374">
    <property type="entry name" value="TCP-1_chaperonin"/>
</dbReference>
<dbReference type="FunFam" id="3.50.7.10:FF:000010">
    <property type="entry name" value="T-complex protein 1 subunit delta"/>
    <property type="match status" value="1"/>
</dbReference>
<dbReference type="CDD" id="cd03338">
    <property type="entry name" value="TCP1_delta"/>
    <property type="match status" value="1"/>
</dbReference>
<dbReference type="GO" id="GO:0005524">
    <property type="term" value="F:ATP binding"/>
    <property type="evidence" value="ECO:0007669"/>
    <property type="project" value="UniProtKB-KW"/>
</dbReference>
<evidence type="ECO:0000256" key="2">
    <source>
        <dbReference type="ARBA" id="ARBA00008020"/>
    </source>
</evidence>
<feature type="coiled-coil region" evidence="10">
    <location>
        <begin position="480"/>
        <end position="530"/>
    </location>
</feature>
<dbReference type="PANTHER" id="PTHR11353">
    <property type="entry name" value="CHAPERONIN"/>
    <property type="match status" value="1"/>
</dbReference>
<evidence type="ECO:0000256" key="9">
    <source>
        <dbReference type="RuleBase" id="RU004192"/>
    </source>
</evidence>
<dbReference type="InterPro" id="IPR017998">
    <property type="entry name" value="Chaperone_TCP-1"/>
</dbReference>
<keyword evidence="6 8" id="KW-0067">ATP-binding</keyword>
<dbReference type="CTD" id="10575"/>
<dbReference type="InterPro" id="IPR012717">
    <property type="entry name" value="Chap_CCT_delta"/>
</dbReference>
<evidence type="ECO:0000256" key="4">
    <source>
        <dbReference type="ARBA" id="ARBA00022490"/>
    </source>
</evidence>
<dbReference type="OrthoDB" id="10248520at2759"/>
<proteinExistence type="inferred from homology"/>
<evidence type="ECO:0000256" key="7">
    <source>
        <dbReference type="ARBA" id="ARBA00023186"/>
    </source>
</evidence>
<dbReference type="SUPFAM" id="SSF52540">
    <property type="entry name" value="P-loop containing nucleoside triphosphate hydrolases"/>
    <property type="match status" value="1"/>
</dbReference>
<accession>A0A6P6XY33</accession>
<dbReference type="Pfam" id="PF00118">
    <property type="entry name" value="Cpn60_TCP1"/>
    <property type="match status" value="1"/>
</dbReference>
<evidence type="ECO:0000256" key="10">
    <source>
        <dbReference type="SAM" id="Coils"/>
    </source>
</evidence>
<evidence type="ECO:0000256" key="1">
    <source>
        <dbReference type="ARBA" id="ARBA00004496"/>
    </source>
</evidence>
<feature type="domain" description="Rad50/SbcC-type AAA" evidence="11">
    <location>
        <begin position="6"/>
        <end position="250"/>
    </location>
</feature>